<accession>A0AB36J5S9</accession>
<evidence type="ECO:0000256" key="1">
    <source>
        <dbReference type="SAM" id="Phobius"/>
    </source>
</evidence>
<gene>
    <name evidence="2" type="ORF">BSK47_31875</name>
</gene>
<feature type="transmembrane region" description="Helical" evidence="1">
    <location>
        <begin position="63"/>
        <end position="80"/>
    </location>
</feature>
<feature type="transmembrane region" description="Helical" evidence="1">
    <location>
        <begin position="5"/>
        <end position="23"/>
    </location>
</feature>
<feature type="transmembrane region" description="Helical" evidence="1">
    <location>
        <begin position="35"/>
        <end position="56"/>
    </location>
</feature>
<evidence type="ECO:0000313" key="2">
    <source>
        <dbReference type="EMBL" id="OME09733.1"/>
    </source>
</evidence>
<reference evidence="2 3" key="1">
    <citation type="submission" date="2016-10" db="EMBL/GenBank/DDBJ databases">
        <title>Paenibacillus species isolates.</title>
        <authorList>
            <person name="Beno S.M."/>
        </authorList>
    </citation>
    <scope>NUCLEOTIDE SEQUENCE [LARGE SCALE GENOMIC DNA]</scope>
    <source>
        <strain evidence="2 3">FSL H7-0918</strain>
    </source>
</reference>
<dbReference type="EMBL" id="MPTO01000058">
    <property type="protein sequence ID" value="OME09733.1"/>
    <property type="molecule type" value="Genomic_DNA"/>
</dbReference>
<name>A0AB36J5S9_9BACL</name>
<keyword evidence="1" id="KW-0472">Membrane</keyword>
<dbReference type="AlphaFoldDB" id="A0AB36J5S9"/>
<comment type="caution">
    <text evidence="2">The sequence shown here is derived from an EMBL/GenBank/DDBJ whole genome shotgun (WGS) entry which is preliminary data.</text>
</comment>
<dbReference type="Proteomes" id="UP000187323">
    <property type="component" value="Unassembled WGS sequence"/>
</dbReference>
<evidence type="ECO:0000313" key="3">
    <source>
        <dbReference type="Proteomes" id="UP000187323"/>
    </source>
</evidence>
<sequence>MKNQLLFFGICFTVATVVINLFILLKYNVPHVQQWYCWSIVSLCGTLIYNGGYYYLKKRKGVCVINVGVIILGVLVFIFLF</sequence>
<keyword evidence="1" id="KW-0812">Transmembrane</keyword>
<keyword evidence="1" id="KW-1133">Transmembrane helix</keyword>
<organism evidence="2 3">
    <name type="scientific">Paenibacillus odorifer</name>
    <dbReference type="NCBI Taxonomy" id="189426"/>
    <lineage>
        <taxon>Bacteria</taxon>
        <taxon>Bacillati</taxon>
        <taxon>Bacillota</taxon>
        <taxon>Bacilli</taxon>
        <taxon>Bacillales</taxon>
        <taxon>Paenibacillaceae</taxon>
        <taxon>Paenibacillus</taxon>
    </lineage>
</organism>
<proteinExistence type="predicted"/>
<protein>
    <submittedName>
        <fullName evidence="2">Uncharacterized protein</fullName>
    </submittedName>
</protein>